<comment type="catalytic activity">
    <reaction evidence="1">
        <text>[(1-&gt;6)-alpha-D-glucosyl](n) + sucrose = [(1-&gt;6)-alpha-D-glucosyl](n+1) + D-fructose</text>
        <dbReference type="Rhea" id="RHEA:18825"/>
        <dbReference type="Rhea" id="RHEA-COMP:11144"/>
        <dbReference type="Rhea" id="RHEA-COMP:11145"/>
        <dbReference type="ChEBI" id="CHEBI:17992"/>
        <dbReference type="ChEBI" id="CHEBI:18269"/>
        <dbReference type="ChEBI" id="CHEBI:37721"/>
        <dbReference type="EC" id="2.4.1.5"/>
    </reaction>
</comment>
<evidence type="ECO:0000256" key="9">
    <source>
        <dbReference type="ARBA" id="ARBA00029911"/>
    </source>
</evidence>
<dbReference type="EMBL" id="FMXP01000016">
    <property type="protein sequence ID" value="SDB26833.1"/>
    <property type="molecule type" value="Genomic_DNA"/>
</dbReference>
<dbReference type="Gene3D" id="2.10.270.10">
    <property type="entry name" value="Cholin Binding"/>
    <property type="match status" value="4"/>
</dbReference>
<dbReference type="Pfam" id="PF01473">
    <property type="entry name" value="Choline_bind_1"/>
    <property type="match status" value="2"/>
</dbReference>
<evidence type="ECO:0000256" key="11">
    <source>
        <dbReference type="PROSITE-ProRule" id="PRU00591"/>
    </source>
</evidence>
<dbReference type="Gene3D" id="3.20.20.80">
    <property type="entry name" value="Glycosidases"/>
    <property type="match status" value="2"/>
</dbReference>
<dbReference type="InterPro" id="IPR027636">
    <property type="entry name" value="Glucan-bd_rpt"/>
</dbReference>
<dbReference type="InterPro" id="IPR013780">
    <property type="entry name" value="Glyco_hydro_b"/>
</dbReference>
<dbReference type="GO" id="GO:0046527">
    <property type="term" value="F:glucosyltransferase activity"/>
    <property type="evidence" value="ECO:0007669"/>
    <property type="project" value="InterPro"/>
</dbReference>
<dbReference type="EC" id="2.4.1.5" evidence="4"/>
<evidence type="ECO:0000256" key="7">
    <source>
        <dbReference type="ARBA" id="ARBA00022729"/>
    </source>
</evidence>
<dbReference type="Pfam" id="PF19258">
    <property type="entry name" value="KxYKxGKxW_sig"/>
    <property type="match status" value="1"/>
</dbReference>
<keyword evidence="5" id="KW-0328">Glycosyltransferase</keyword>
<feature type="domain" description="Glycoside hydrolase family 70 catalytic" evidence="13">
    <location>
        <begin position="280"/>
        <end position="1105"/>
    </location>
</feature>
<proteinExistence type="inferred from homology"/>
<dbReference type="Proteomes" id="UP000182508">
    <property type="component" value="Unassembled WGS sequence"/>
</dbReference>
<feature type="compositionally biased region" description="Acidic residues" evidence="12">
    <location>
        <begin position="107"/>
        <end position="125"/>
    </location>
</feature>
<comment type="function">
    <text evidence="2">Production of extracellular glucans, that are thought to play a key role in the development of the dental plaque because of their ability to adhere to smooth surfaces and mediate the aggregation of bacterial cells and food debris.</text>
</comment>
<feature type="repeat" description="Cell wall-binding" evidence="11">
    <location>
        <begin position="1119"/>
        <end position="1138"/>
    </location>
</feature>
<evidence type="ECO:0000313" key="14">
    <source>
        <dbReference type="EMBL" id="SDB26833.1"/>
    </source>
</evidence>
<dbReference type="Gene3D" id="2.60.40.1180">
    <property type="entry name" value="Golgi alpha-mannosidase II"/>
    <property type="match status" value="1"/>
</dbReference>
<dbReference type="NCBIfam" id="TIGR03715">
    <property type="entry name" value="KxYKxGKxW"/>
    <property type="match status" value="1"/>
</dbReference>
<dbReference type="PROSITE" id="PS51170">
    <property type="entry name" value="CW"/>
    <property type="match status" value="2"/>
</dbReference>
<name>A0A1G6C1V1_9STRE</name>
<keyword evidence="15" id="KW-1185">Reference proteome</keyword>
<reference evidence="14 15" key="1">
    <citation type="submission" date="2016-10" db="EMBL/GenBank/DDBJ databases">
        <authorList>
            <person name="de Groot N.N."/>
        </authorList>
    </citation>
    <scope>NUCLEOTIDE SEQUENCE [LARGE SCALE GENOMIC DNA]</scope>
    <source>
        <strain evidence="14 15">A-4</strain>
    </source>
</reference>
<dbReference type="GO" id="GO:0009250">
    <property type="term" value="P:glucan biosynthetic process"/>
    <property type="evidence" value="ECO:0007669"/>
    <property type="project" value="InterPro"/>
</dbReference>
<evidence type="ECO:0000256" key="12">
    <source>
        <dbReference type="SAM" id="MobiDB-lite"/>
    </source>
</evidence>
<feature type="region of interest" description="Disordered" evidence="12">
    <location>
        <begin position="63"/>
        <end position="125"/>
    </location>
</feature>
<accession>A0A1G6C1V1</accession>
<evidence type="ECO:0000256" key="3">
    <source>
        <dbReference type="ARBA" id="ARBA00009247"/>
    </source>
</evidence>
<protein>
    <recommendedName>
        <fullName evidence="4">dextransucrase</fullName>
        <ecNumber evidence="4">2.4.1.5</ecNumber>
    </recommendedName>
    <alternativeName>
        <fullName evidence="9">Dextransucrase</fullName>
    </alternativeName>
    <alternativeName>
        <fullName evidence="10">Sucrose 6-glucosyltransferase</fullName>
    </alternativeName>
</protein>
<dbReference type="eggNOG" id="COG0366">
    <property type="taxonomic scope" value="Bacteria"/>
</dbReference>
<evidence type="ECO:0000256" key="8">
    <source>
        <dbReference type="ARBA" id="ARBA00022737"/>
    </source>
</evidence>
<dbReference type="Pfam" id="PF02324">
    <property type="entry name" value="Glyco_hydro_70"/>
    <property type="match status" value="1"/>
</dbReference>
<dbReference type="Gene3D" id="2.30.30.420">
    <property type="entry name" value="glucansucrase"/>
    <property type="match status" value="1"/>
</dbReference>
<evidence type="ECO:0000259" key="13">
    <source>
        <dbReference type="Pfam" id="PF02324"/>
    </source>
</evidence>
<evidence type="ECO:0000256" key="2">
    <source>
        <dbReference type="ARBA" id="ARBA00003243"/>
    </source>
</evidence>
<dbReference type="SUPFAM" id="SSF69360">
    <property type="entry name" value="Cell wall binding repeat"/>
    <property type="match status" value="3"/>
</dbReference>
<keyword evidence="7" id="KW-0732">Signal</keyword>
<dbReference type="STRING" id="439219.SAMN02910293_01339"/>
<gene>
    <name evidence="14" type="ORF">SAMN02910293_01339</name>
</gene>
<evidence type="ECO:0000256" key="5">
    <source>
        <dbReference type="ARBA" id="ARBA00022676"/>
    </source>
</evidence>
<evidence type="ECO:0000313" key="15">
    <source>
        <dbReference type="Proteomes" id="UP000182508"/>
    </source>
</evidence>
<dbReference type="InterPro" id="IPR018337">
    <property type="entry name" value="Cell_wall/Cho-bd_repeat"/>
</dbReference>
<comment type="similarity">
    <text evidence="3">Belongs to the glycosyl hydrolase 70 family.</text>
</comment>
<feature type="repeat" description="Cell wall-binding" evidence="11">
    <location>
        <begin position="1389"/>
        <end position="1409"/>
    </location>
</feature>
<dbReference type="InterPro" id="IPR003318">
    <property type="entry name" value="Glyco_hydro70cat"/>
</dbReference>
<dbReference type="InterPro" id="IPR022263">
    <property type="entry name" value="KxYKxGKxW"/>
</dbReference>
<keyword evidence="8" id="KW-0677">Repeat</keyword>
<dbReference type="RefSeq" id="WP_074486119.1">
    <property type="nucleotide sequence ID" value="NZ_FMXP01000016.1"/>
</dbReference>
<dbReference type="eggNOG" id="COG5263">
    <property type="taxonomic scope" value="Bacteria"/>
</dbReference>
<dbReference type="Gene3D" id="2.30.30.20">
    <property type="entry name" value="Aspartate carbamoyltransferase regulatory subunit, C-terminal domain"/>
    <property type="match status" value="1"/>
</dbReference>
<organism evidence="14 15">
    <name type="scientific">Streptococcus henryi</name>
    <dbReference type="NCBI Taxonomy" id="439219"/>
    <lineage>
        <taxon>Bacteria</taxon>
        <taxon>Bacillati</taxon>
        <taxon>Bacillota</taxon>
        <taxon>Bacilli</taxon>
        <taxon>Lactobacillales</taxon>
        <taxon>Streptococcaceae</taxon>
        <taxon>Streptococcus</taxon>
    </lineage>
</organism>
<evidence type="ECO:0000256" key="1">
    <source>
        <dbReference type="ARBA" id="ARBA00001152"/>
    </source>
</evidence>
<dbReference type="NCBIfam" id="TIGR04035">
    <property type="entry name" value="glucan_65_rpt"/>
    <property type="match status" value="5"/>
</dbReference>
<dbReference type="GO" id="GO:0047849">
    <property type="term" value="F:dextransucrase activity"/>
    <property type="evidence" value="ECO:0007669"/>
    <property type="project" value="UniProtKB-EC"/>
</dbReference>
<dbReference type="SUPFAM" id="SSF51445">
    <property type="entry name" value="(Trans)glycosidases"/>
    <property type="match status" value="2"/>
</dbReference>
<keyword evidence="6" id="KW-0808">Transferase</keyword>
<evidence type="ECO:0000256" key="6">
    <source>
        <dbReference type="ARBA" id="ARBA00022679"/>
    </source>
</evidence>
<dbReference type="InterPro" id="IPR017853">
    <property type="entry name" value="GH"/>
</dbReference>
<evidence type="ECO:0000256" key="10">
    <source>
        <dbReference type="ARBA" id="ARBA00032238"/>
    </source>
</evidence>
<sequence length="1475" mass="163926">MEKIVRYKLHKVKKQWVTIAVAGVAAIGLGVATPHQTVSADTTDAATALVETPVENLDEEIPEITATEQNDTVDTETADSSTGEKPVEVTAEASQNAGADENTPVVEEADQVVNEDSDISTETTDEEIPVADEAVATEAEPAVTNKVALTNEVEKAAVAEDGTDATNLNLDNIKNIDGTFYYVNEDGSVKKNFAITVEGQLLYFDAETGALTSTSTYSFTEGLTNMVDNFSKNNQAYDSTEDSFETVDGYLTADSWYRPKAILENGETWVESTEEDLRPLLMAWWPDVDTQVGYLNYMSDYFNLDVNYSAENSQAELNLAAEAIQVKIEQAITTQETAAWLREVMNSFVITESKWNIDSESKGDDHLQGGALLYVNSDLTPWADSDYRLLNRTPTFQNGETNYFKADRTGGYEFLLANDVDNSNPIVQAEQLNQLYYLMNWGSIVFGDDDANFDGVRVDAVDNVNADLLQIYTNLFEAAYGVHETEAKALAHISILEAWSHNDPDYNKDTNGAALAMDNGLRLSLLYTLTRPVTNEANPNETRTARLGDLIDSYYGMTNRAVDDAYGDTMASYAFVRAHDSEVQTIIAQIIQENINPESNGFAVTFDELEQAFAIYNADMNSAEKKYTHYNIPAAYALLTSYMEMVPRVYYGDLYTDNGQYMETKSPYYDAIDALLRSRIKYSAGGQKMDITYLPGDASMAAYDESSLYYSTGVLTSVRYGQEIMKADDTEGTELSRTSGWATIVSNNPMLSLDSSAKLTINMGQIHANQAYRPLLYGTADGVQVYLNDSDTNIIRYTDAQGNLTFTADEIKGYSTVDMSGYLAVWVPVGASDSQDIRVEASTETRQEGEQTYQATAAMESQVIYEGFSNFQDFAQTEDQYTNKVIAENIELFKAWGVTSFEMAPQYVSTDDGTFLDSVIQNGYAFDDRYDLAMSQNNKYGSAEDLRDVLKALHAAGIQAIADWVPDQIYTLPGQEVVTARRVNAYGEDIPGAEIKNTLYVANTKSSGEDYQAVYGGEFLEYLQEMYPEMFEAVMISTGEKIDPSTKIKVWKAEYFNGTNILGRGAGYVLSDQATGTYFNIAKDGSFLPKQLTSNSVVTGFYFDGSGISYFSTSGYRTKSNLISYNGNYYYFDDKGYMVNGTLELDGETYYFLPNGIQLRDAIYEDAQGNQYYFGKLGNMYKDDFYSFDVEVVKEDGTTETEVKWRHFDENGVMARGLVDINGSKQFYDQDGYQVKGQFVTDNQGHVRYFLENSGEMLVSDFAKSGDNDWYYFDSNGVAVTGAVIVNGQHLYFNADGRQAKGIFVTNADSTISYYDADSGEKIVAKFFTTGNNTWYYSDSQGNLVTGSALINGQNLYFHADGRQAKGEFVTLSDGSIHYYDADSGDMLVNDFAKSGNNDWYYFDSNGKAVIGFQTVRGQSLYFRNNGKQVKGQSIVLNNRRYYFDANSGEQARNTWVTLENGSRVFFGARGYIAA</sequence>
<evidence type="ECO:0000256" key="4">
    <source>
        <dbReference type="ARBA" id="ARBA00012592"/>
    </source>
</evidence>
<dbReference type="Pfam" id="PF19127">
    <property type="entry name" value="Choline_bind_3"/>
    <property type="match status" value="5"/>
</dbReference>